<dbReference type="AlphaFoldDB" id="A0A975U9T2"/>
<dbReference type="Proteomes" id="UP000694232">
    <property type="component" value="Chromosome 1"/>
</dbReference>
<gene>
    <name evidence="1" type="ORF">KNV97_16980</name>
</gene>
<reference evidence="1" key="1">
    <citation type="submission" date="2021-06" db="EMBL/GenBank/DDBJ databases">
        <title>Vibrio nov. sp., novel gut bacterium isolated from Yellow Sea oyster.</title>
        <authorList>
            <person name="Muhammad N."/>
            <person name="Nguyen T.H."/>
            <person name="Lee Y.-J."/>
            <person name="Ko J."/>
            <person name="Kim S.-G."/>
        </authorList>
    </citation>
    <scope>NUCLEOTIDE SEQUENCE</scope>
    <source>
        <strain evidence="1">OG9-811</strain>
    </source>
</reference>
<evidence type="ECO:0000313" key="1">
    <source>
        <dbReference type="EMBL" id="QXO17112.1"/>
    </source>
</evidence>
<dbReference type="EMBL" id="CP076643">
    <property type="protein sequence ID" value="QXO17112.1"/>
    <property type="molecule type" value="Genomic_DNA"/>
</dbReference>
<organism evidence="1 2">
    <name type="scientific">Vibrio ostreae</name>
    <dbReference type="NCBI Taxonomy" id="2841925"/>
    <lineage>
        <taxon>Bacteria</taxon>
        <taxon>Pseudomonadati</taxon>
        <taxon>Pseudomonadota</taxon>
        <taxon>Gammaproteobacteria</taxon>
        <taxon>Vibrionales</taxon>
        <taxon>Vibrionaceae</taxon>
        <taxon>Vibrio</taxon>
    </lineage>
</organism>
<dbReference type="RefSeq" id="WP_218562415.1">
    <property type="nucleotide sequence ID" value="NZ_CP076643.1"/>
</dbReference>
<keyword evidence="2" id="KW-1185">Reference proteome</keyword>
<evidence type="ECO:0000313" key="2">
    <source>
        <dbReference type="Proteomes" id="UP000694232"/>
    </source>
</evidence>
<protein>
    <submittedName>
        <fullName evidence="1">MSHA biogenesis protein MshF</fullName>
    </submittedName>
</protein>
<dbReference type="KEGG" id="vos:KNV97_16980"/>
<proteinExistence type="predicted"/>
<accession>A0A975U9T2</accession>
<name>A0A975U9T2_9VIBR</name>
<sequence length="150" mass="17341">MLTQRSGLILWALVVLSLIAVMFSAWQPINRELQRTAFEVASGRMIERANFYKQEWLLRGQPQRSEIDGEWMTFSPHGWLYPRLDGEGAVDCNTLLAQLYPQVTILNQPPRVTGTTLSNGYECVFEYHNDNTIEIRLQNNRFSAKIRPQP</sequence>